<sequence length="96" mass="10510">MEQRINSGAEVFCDLYSVYAPVGRLASAYDGVVEALRFDLTQLQCRTEQFTKAVILSNSKAALLAINSSLSPQFTSIEKCISCLEDLDSKGKDNVL</sequence>
<organism evidence="1 2">
    <name type="scientific">Caerostris darwini</name>
    <dbReference type="NCBI Taxonomy" id="1538125"/>
    <lineage>
        <taxon>Eukaryota</taxon>
        <taxon>Metazoa</taxon>
        <taxon>Ecdysozoa</taxon>
        <taxon>Arthropoda</taxon>
        <taxon>Chelicerata</taxon>
        <taxon>Arachnida</taxon>
        <taxon>Araneae</taxon>
        <taxon>Araneomorphae</taxon>
        <taxon>Entelegynae</taxon>
        <taxon>Araneoidea</taxon>
        <taxon>Araneidae</taxon>
        <taxon>Caerostris</taxon>
    </lineage>
</organism>
<comment type="caution">
    <text evidence="1">The sequence shown here is derived from an EMBL/GenBank/DDBJ whole genome shotgun (WGS) entry which is preliminary data.</text>
</comment>
<dbReference type="Proteomes" id="UP001054837">
    <property type="component" value="Unassembled WGS sequence"/>
</dbReference>
<name>A0AAV4TRG1_9ARAC</name>
<reference evidence="1 2" key="1">
    <citation type="submission" date="2021-06" db="EMBL/GenBank/DDBJ databases">
        <title>Caerostris darwini draft genome.</title>
        <authorList>
            <person name="Kono N."/>
            <person name="Arakawa K."/>
        </authorList>
    </citation>
    <scope>NUCLEOTIDE SEQUENCE [LARGE SCALE GENOMIC DNA]</scope>
</reference>
<dbReference type="AlphaFoldDB" id="A0AAV4TRG1"/>
<gene>
    <name evidence="1" type="ORF">CDAR_613751</name>
</gene>
<dbReference type="EMBL" id="BPLQ01010176">
    <property type="protein sequence ID" value="GIY48975.1"/>
    <property type="molecule type" value="Genomic_DNA"/>
</dbReference>
<proteinExistence type="predicted"/>
<evidence type="ECO:0000313" key="1">
    <source>
        <dbReference type="EMBL" id="GIY48975.1"/>
    </source>
</evidence>
<evidence type="ECO:0000313" key="2">
    <source>
        <dbReference type="Proteomes" id="UP001054837"/>
    </source>
</evidence>
<keyword evidence="2" id="KW-1185">Reference proteome</keyword>
<accession>A0AAV4TRG1</accession>
<protein>
    <submittedName>
        <fullName evidence="1">Uncharacterized protein</fullName>
    </submittedName>
</protein>